<dbReference type="PANTHER" id="PTHR43479">
    <property type="entry name" value="ACREF/ENVCD OPERON REPRESSOR-RELATED"/>
    <property type="match status" value="1"/>
</dbReference>
<organism evidence="4 5">
    <name type="scientific">Bowmanella yangjiangensis</name>
    <dbReference type="NCBI Taxonomy" id="2811230"/>
    <lineage>
        <taxon>Bacteria</taxon>
        <taxon>Pseudomonadati</taxon>
        <taxon>Pseudomonadota</taxon>
        <taxon>Gammaproteobacteria</taxon>
        <taxon>Alteromonadales</taxon>
        <taxon>Alteromonadaceae</taxon>
        <taxon>Bowmanella</taxon>
    </lineage>
</organism>
<keyword evidence="1 2" id="KW-0238">DNA-binding</keyword>
<name>A0ABS3CS82_9ALTE</name>
<reference evidence="4 5" key="1">
    <citation type="submission" date="2021-03" db="EMBL/GenBank/DDBJ databases">
        <title>novel species isolated from a fishpond in China.</title>
        <authorList>
            <person name="Lu H."/>
            <person name="Cai Z."/>
        </authorList>
    </citation>
    <scope>NUCLEOTIDE SEQUENCE [LARGE SCALE GENOMIC DNA]</scope>
    <source>
        <strain evidence="4 5">Y57</strain>
    </source>
</reference>
<dbReference type="EMBL" id="JAFKCS010000002">
    <property type="protein sequence ID" value="MBN7819016.1"/>
    <property type="molecule type" value="Genomic_DNA"/>
</dbReference>
<dbReference type="SUPFAM" id="SSF46689">
    <property type="entry name" value="Homeodomain-like"/>
    <property type="match status" value="1"/>
</dbReference>
<dbReference type="InterPro" id="IPR025722">
    <property type="entry name" value="TetR"/>
</dbReference>
<proteinExistence type="predicted"/>
<dbReference type="Gene3D" id="1.10.357.10">
    <property type="entry name" value="Tetracycline Repressor, domain 2"/>
    <property type="match status" value="1"/>
</dbReference>
<dbReference type="Pfam" id="PF00440">
    <property type="entry name" value="TetR_N"/>
    <property type="match status" value="1"/>
</dbReference>
<feature type="domain" description="HTH tetR-type" evidence="3">
    <location>
        <begin position="3"/>
        <end position="63"/>
    </location>
</feature>
<protein>
    <submittedName>
        <fullName evidence="4">TetR family transcriptional regulator</fullName>
    </submittedName>
</protein>
<evidence type="ECO:0000259" key="3">
    <source>
        <dbReference type="PROSITE" id="PS50977"/>
    </source>
</evidence>
<dbReference type="PANTHER" id="PTHR43479:SF11">
    <property type="entry name" value="ACREF_ENVCD OPERON REPRESSOR-RELATED"/>
    <property type="match status" value="1"/>
</dbReference>
<dbReference type="InterPro" id="IPR009057">
    <property type="entry name" value="Homeodomain-like_sf"/>
</dbReference>
<dbReference type="PROSITE" id="PS50977">
    <property type="entry name" value="HTH_TETR_2"/>
    <property type="match status" value="1"/>
</dbReference>
<keyword evidence="5" id="KW-1185">Reference proteome</keyword>
<accession>A0ABS3CS82</accession>
<feature type="DNA-binding region" description="H-T-H motif" evidence="2">
    <location>
        <begin position="26"/>
        <end position="45"/>
    </location>
</feature>
<dbReference type="Pfam" id="PF13972">
    <property type="entry name" value="TetR"/>
    <property type="match status" value="1"/>
</dbReference>
<evidence type="ECO:0000313" key="4">
    <source>
        <dbReference type="EMBL" id="MBN7819016.1"/>
    </source>
</evidence>
<gene>
    <name evidence="4" type="ORF">J0A65_04015</name>
</gene>
<dbReference type="RefSeq" id="WP_206592831.1">
    <property type="nucleotide sequence ID" value="NZ_JAFKCS010000002.1"/>
</dbReference>
<dbReference type="InterPro" id="IPR001647">
    <property type="entry name" value="HTH_TetR"/>
</dbReference>
<sequence length="204" mass="23415">MASKTAQRILFTSLELFNIHGEAAVTSVDIAMELDISPGNLYYHFKGKEVLVSALFELFSEQMKPLLARPSQPLNLDEFLCALHLQLEVAATFRFLFRNPVDLLEKYPLLTKPFRHILNGQQARWRESLEYAIEQDQLSLSREAVSPMLHQLGLVFSQAANYALLKGENLDNDEFAQHCLRSIVFLLHPYNQTERHDWPSFLPG</sequence>
<evidence type="ECO:0000313" key="5">
    <source>
        <dbReference type="Proteomes" id="UP000663992"/>
    </source>
</evidence>
<evidence type="ECO:0000256" key="2">
    <source>
        <dbReference type="PROSITE-ProRule" id="PRU00335"/>
    </source>
</evidence>
<dbReference type="InterPro" id="IPR050624">
    <property type="entry name" value="HTH-type_Tx_Regulator"/>
</dbReference>
<dbReference type="Proteomes" id="UP000663992">
    <property type="component" value="Unassembled WGS sequence"/>
</dbReference>
<comment type="caution">
    <text evidence="4">The sequence shown here is derived from an EMBL/GenBank/DDBJ whole genome shotgun (WGS) entry which is preliminary data.</text>
</comment>
<dbReference type="PRINTS" id="PR00455">
    <property type="entry name" value="HTHTETR"/>
</dbReference>
<evidence type="ECO:0000256" key="1">
    <source>
        <dbReference type="ARBA" id="ARBA00023125"/>
    </source>
</evidence>